<dbReference type="EMBL" id="BIFR01000001">
    <property type="protein sequence ID" value="GCE13858.1"/>
    <property type="molecule type" value="Genomic_DNA"/>
</dbReference>
<dbReference type="Gene3D" id="3.90.1820.10">
    <property type="entry name" value="AglA-like glucosidase"/>
    <property type="match status" value="1"/>
</dbReference>
<comment type="cofactor">
    <cofactor evidence="1">
        <name>Mn(2+)</name>
        <dbReference type="ChEBI" id="CHEBI:29035"/>
    </cofactor>
</comment>
<dbReference type="RefSeq" id="WP_161975590.1">
    <property type="nucleotide sequence ID" value="NZ_BIFR01000001.1"/>
</dbReference>
<evidence type="ECO:0000256" key="3">
    <source>
        <dbReference type="ARBA" id="ARBA00022723"/>
    </source>
</evidence>
<keyword evidence="6 10" id="KW-0464">Manganese</keyword>
<dbReference type="SUPFAM" id="SSF51735">
    <property type="entry name" value="NAD(P)-binding Rossmann-fold domains"/>
    <property type="match status" value="1"/>
</dbReference>
<dbReference type="GO" id="GO:0016616">
    <property type="term" value="F:oxidoreductase activity, acting on the CH-OH group of donors, NAD or NADP as acceptor"/>
    <property type="evidence" value="ECO:0007669"/>
    <property type="project" value="InterPro"/>
</dbReference>
<dbReference type="InterPro" id="IPR053715">
    <property type="entry name" value="GH4_Enzyme_sf"/>
</dbReference>
<evidence type="ECO:0000256" key="6">
    <source>
        <dbReference type="ARBA" id="ARBA00023211"/>
    </source>
</evidence>
<dbReference type="InterPro" id="IPR036291">
    <property type="entry name" value="NAD(P)-bd_dom_sf"/>
</dbReference>
<evidence type="ECO:0000256" key="9">
    <source>
        <dbReference type="PIRSR" id="PIRSR601088-2"/>
    </source>
</evidence>
<name>A0A402A3X2_9CHLR</name>
<dbReference type="InterPro" id="IPR015955">
    <property type="entry name" value="Lactate_DH/Glyco_Ohase_4_C"/>
</dbReference>
<keyword evidence="4 12" id="KW-0378">Hydrolase</keyword>
<comment type="similarity">
    <text evidence="2 12">Belongs to the glycosyl hydrolase 4 family.</text>
</comment>
<dbReference type="GO" id="GO:0005975">
    <property type="term" value="P:carbohydrate metabolic process"/>
    <property type="evidence" value="ECO:0007669"/>
    <property type="project" value="InterPro"/>
</dbReference>
<dbReference type="SUPFAM" id="SSF56327">
    <property type="entry name" value="LDH C-terminal domain-like"/>
    <property type="match status" value="1"/>
</dbReference>
<dbReference type="PANTHER" id="PTHR32092">
    <property type="entry name" value="6-PHOSPHO-BETA-GLUCOSIDASE-RELATED"/>
    <property type="match status" value="1"/>
</dbReference>
<protein>
    <submittedName>
        <fullName evidence="14">Alpha-glucosidase/alpha-galactosidase</fullName>
    </submittedName>
</protein>
<evidence type="ECO:0000256" key="2">
    <source>
        <dbReference type="ARBA" id="ARBA00010141"/>
    </source>
</evidence>
<dbReference type="InterPro" id="IPR022616">
    <property type="entry name" value="Glyco_hydro_4_C"/>
</dbReference>
<dbReference type="GO" id="GO:0004553">
    <property type="term" value="F:hydrolase activity, hydrolyzing O-glycosyl compounds"/>
    <property type="evidence" value="ECO:0007669"/>
    <property type="project" value="InterPro"/>
</dbReference>
<comment type="caution">
    <text evidence="14">The sequence shown here is derived from an EMBL/GenBank/DDBJ whole genome shotgun (WGS) entry which is preliminary data.</text>
</comment>
<keyword evidence="10" id="KW-0408">Iron</keyword>
<evidence type="ECO:0000313" key="14">
    <source>
        <dbReference type="EMBL" id="GCE13858.1"/>
    </source>
</evidence>
<dbReference type="AlphaFoldDB" id="A0A402A3X2"/>
<sequence>MKERIVLIGAGSAVFTRGLVADLITRGVETELVLVDSDPEALAAAEKLTAKMIASRQAPIQLSASVDRRTVLAGATVVICTIGVGGRRAWEQDVFIPRKYGIIVPVGDTVGPGGSSRALRMIPAMIAIAQDVLDLAPEALFFNYGNPMAPVCRAIHKATGAKVIGLCHGVNAVAAYLSRALRVPQADLHYTAVGINHLTWFTALRVNGQDALPRLHEIAAERLLDPYEGEPFSWRLFELFHAFPAVLDRHVTEFFPQFFREGAYYGGKTLGNEAFSFEDTIAGGDETFEQMRTDALAAEPLPTDYFERIGGEHEQVLEIVEAIRTERGTIFSANLPNTGQVPNLPREVIVESPAVADGSGLHALALPALPAALVGTLATRYMWAETIVEAALEGSRTKFIQALVLDGSVKSLEMASSVADELLEAQAAYLPWVKREGL</sequence>
<gene>
    <name evidence="14" type="ORF">KTT_37170</name>
</gene>
<evidence type="ECO:0000256" key="4">
    <source>
        <dbReference type="ARBA" id="ARBA00022801"/>
    </source>
</evidence>
<feature type="site" description="Increases basicity of active site Tyr" evidence="11">
    <location>
        <position position="108"/>
    </location>
</feature>
<dbReference type="InterPro" id="IPR001088">
    <property type="entry name" value="Glyco_hydro_4"/>
</dbReference>
<dbReference type="Pfam" id="PF11975">
    <property type="entry name" value="Glyco_hydro_4C"/>
    <property type="match status" value="1"/>
</dbReference>
<feature type="binding site" evidence="9">
    <location>
        <position position="146"/>
    </location>
    <ligand>
        <name>substrate</name>
    </ligand>
</feature>
<feature type="domain" description="Glycosyl hydrolase family 4 C-terminal" evidence="13">
    <location>
        <begin position="193"/>
        <end position="406"/>
    </location>
</feature>
<keyword evidence="3 10" id="KW-0479">Metal-binding</keyword>
<evidence type="ECO:0000313" key="15">
    <source>
        <dbReference type="Proteomes" id="UP000287352"/>
    </source>
</evidence>
<organism evidence="14 15">
    <name type="scientific">Tengunoibacter tsumagoiensis</name>
    <dbReference type="NCBI Taxonomy" id="2014871"/>
    <lineage>
        <taxon>Bacteria</taxon>
        <taxon>Bacillati</taxon>
        <taxon>Chloroflexota</taxon>
        <taxon>Ktedonobacteria</taxon>
        <taxon>Ktedonobacterales</taxon>
        <taxon>Dictyobacteraceae</taxon>
        <taxon>Tengunoibacter</taxon>
    </lineage>
</organism>
<evidence type="ECO:0000256" key="12">
    <source>
        <dbReference type="RuleBase" id="RU361152"/>
    </source>
</evidence>
<dbReference type="PRINTS" id="PR00732">
    <property type="entry name" value="GLHYDRLASE4"/>
</dbReference>
<proteinExistence type="inferred from homology"/>
<dbReference type="Proteomes" id="UP000287352">
    <property type="component" value="Unassembled WGS sequence"/>
</dbReference>
<dbReference type="Pfam" id="PF02056">
    <property type="entry name" value="Glyco_hydro_4"/>
    <property type="match status" value="1"/>
</dbReference>
<accession>A0A402A3X2</accession>
<feature type="binding site" evidence="10">
    <location>
        <position position="197"/>
    </location>
    <ligand>
        <name>Mn(2+)</name>
        <dbReference type="ChEBI" id="CHEBI:29035"/>
    </ligand>
</feature>
<comment type="cofactor">
    <cofactor evidence="12">
        <name>NAD(+)</name>
        <dbReference type="ChEBI" id="CHEBI:57540"/>
    </cofactor>
    <text evidence="12">Binds 1 NAD(+) per subunit.</text>
</comment>
<evidence type="ECO:0000256" key="10">
    <source>
        <dbReference type="PIRSR" id="PIRSR601088-3"/>
    </source>
</evidence>
<evidence type="ECO:0000256" key="7">
    <source>
        <dbReference type="ARBA" id="ARBA00023277"/>
    </source>
</evidence>
<evidence type="ECO:0000256" key="5">
    <source>
        <dbReference type="ARBA" id="ARBA00023027"/>
    </source>
</evidence>
<keyword evidence="5 12" id="KW-0520">NAD</keyword>
<keyword evidence="7" id="KW-0119">Carbohydrate metabolism</keyword>
<reference evidence="15" key="1">
    <citation type="submission" date="2018-12" db="EMBL/GenBank/DDBJ databases">
        <title>Tengunoibacter tsumagoiensis gen. nov., sp. nov., Dictyobacter kobayashii sp. nov., D. alpinus sp. nov., and D. joshuensis sp. nov. and description of Dictyobacteraceae fam. nov. within the order Ktedonobacterales isolated from Tengu-no-mugimeshi.</title>
        <authorList>
            <person name="Wang C.M."/>
            <person name="Zheng Y."/>
            <person name="Sakai Y."/>
            <person name="Toyoda A."/>
            <person name="Minakuchi Y."/>
            <person name="Abe K."/>
            <person name="Yokota A."/>
            <person name="Yabe S."/>
        </authorList>
    </citation>
    <scope>NUCLEOTIDE SEQUENCE [LARGE SCALE GENOMIC DNA]</scope>
    <source>
        <strain evidence="15">Uno3</strain>
    </source>
</reference>
<keyword evidence="10" id="KW-0533">Nickel</keyword>
<keyword evidence="8 12" id="KW-0326">Glycosidase</keyword>
<evidence type="ECO:0000259" key="13">
    <source>
        <dbReference type="Pfam" id="PF11975"/>
    </source>
</evidence>
<keyword evidence="10" id="KW-0170">Cobalt</keyword>
<feature type="binding site" evidence="10">
    <location>
        <position position="167"/>
    </location>
    <ligand>
        <name>Mn(2+)</name>
        <dbReference type="ChEBI" id="CHEBI:29035"/>
    </ligand>
</feature>
<dbReference type="GO" id="GO:0046872">
    <property type="term" value="F:metal ion binding"/>
    <property type="evidence" value="ECO:0007669"/>
    <property type="project" value="UniProtKB-KW"/>
</dbReference>
<evidence type="ECO:0000256" key="1">
    <source>
        <dbReference type="ARBA" id="ARBA00001936"/>
    </source>
</evidence>
<evidence type="ECO:0000256" key="11">
    <source>
        <dbReference type="PIRSR" id="PIRSR601088-4"/>
    </source>
</evidence>
<evidence type="ECO:0000256" key="8">
    <source>
        <dbReference type="ARBA" id="ARBA00023295"/>
    </source>
</evidence>
<keyword evidence="15" id="KW-1185">Reference proteome</keyword>